<dbReference type="AlphaFoldDB" id="A0AAV2VR31"/>
<organism evidence="1 2">
    <name type="scientific">Vibrio nigripulchritudo SOn1</name>
    <dbReference type="NCBI Taxonomy" id="1238450"/>
    <lineage>
        <taxon>Bacteria</taxon>
        <taxon>Pseudomonadati</taxon>
        <taxon>Pseudomonadota</taxon>
        <taxon>Gammaproteobacteria</taxon>
        <taxon>Vibrionales</taxon>
        <taxon>Vibrionaceae</taxon>
        <taxon>Vibrio</taxon>
    </lineage>
</organism>
<dbReference type="Proteomes" id="UP000018211">
    <property type="component" value="Unassembled WGS sequence"/>
</dbReference>
<sequence length="40" mass="4849">MLTGRITIYWRIQTAKLDIYPVPEYYHFESQKLRRTLCSG</sequence>
<reference evidence="1 2" key="1">
    <citation type="journal article" date="2013" name="ISME J.">
        <title>Comparative genomics of pathogenic lineages of Vibrio nigripulchritudo identifies virulence-associated traits.</title>
        <authorList>
            <person name="Goudenege D."/>
            <person name="Labreuche Y."/>
            <person name="Krin E."/>
            <person name="Ansquer D."/>
            <person name="Mangenot S."/>
            <person name="Calteau A."/>
            <person name="Medigue C."/>
            <person name="Mazel D."/>
            <person name="Polz M.F."/>
            <person name="Le Roux F."/>
        </authorList>
    </citation>
    <scope>NUCLEOTIDE SEQUENCE [LARGE SCALE GENOMIC DNA]</scope>
    <source>
        <strain evidence="1 2">SOn1</strain>
    </source>
</reference>
<gene>
    <name evidence="1" type="ORF">VIBNISOn1_200001</name>
</gene>
<protein>
    <submittedName>
        <fullName evidence="1">Uncharacterized protein</fullName>
    </submittedName>
</protein>
<accession>A0AAV2VR31</accession>
<name>A0AAV2VR31_9VIBR</name>
<comment type="caution">
    <text evidence="1">The sequence shown here is derived from an EMBL/GenBank/DDBJ whole genome shotgun (WGS) entry which is preliminary data.</text>
</comment>
<proteinExistence type="predicted"/>
<evidence type="ECO:0000313" key="1">
    <source>
        <dbReference type="EMBL" id="CCO47002.1"/>
    </source>
</evidence>
<dbReference type="EMBL" id="CAOF01000110">
    <property type="protein sequence ID" value="CCO47002.1"/>
    <property type="molecule type" value="Genomic_DNA"/>
</dbReference>
<evidence type="ECO:0000313" key="2">
    <source>
        <dbReference type="Proteomes" id="UP000018211"/>
    </source>
</evidence>